<accession>A0A285SFN5</accession>
<feature type="region of interest" description="Disordered" evidence="1">
    <location>
        <begin position="1"/>
        <end position="73"/>
    </location>
</feature>
<dbReference type="EMBL" id="OBML01000005">
    <property type="protein sequence ID" value="SOC06707.1"/>
    <property type="molecule type" value="Genomic_DNA"/>
</dbReference>
<dbReference type="STRING" id="538381.GCA_001696535_02119"/>
<dbReference type="RefSeq" id="WP_067336004.1">
    <property type="nucleotide sequence ID" value="NZ_JAJGNR010000004.1"/>
</dbReference>
<evidence type="ECO:0000256" key="1">
    <source>
        <dbReference type="SAM" id="MobiDB-lite"/>
    </source>
</evidence>
<feature type="compositionally biased region" description="Basic and acidic residues" evidence="1">
    <location>
        <begin position="39"/>
        <end position="52"/>
    </location>
</feature>
<organism evidence="2 3">
    <name type="scientific">Stappia indica</name>
    <dbReference type="NCBI Taxonomy" id="538381"/>
    <lineage>
        <taxon>Bacteria</taxon>
        <taxon>Pseudomonadati</taxon>
        <taxon>Pseudomonadota</taxon>
        <taxon>Alphaproteobacteria</taxon>
        <taxon>Hyphomicrobiales</taxon>
        <taxon>Stappiaceae</taxon>
        <taxon>Stappia</taxon>
    </lineage>
</organism>
<dbReference type="Proteomes" id="UP000219331">
    <property type="component" value="Unassembled WGS sequence"/>
</dbReference>
<reference evidence="2 3" key="1">
    <citation type="submission" date="2017-08" db="EMBL/GenBank/DDBJ databases">
        <authorList>
            <person name="de Groot N.N."/>
        </authorList>
    </citation>
    <scope>NUCLEOTIDE SEQUENCE [LARGE SCALE GENOMIC DNA]</scope>
    <source>
        <strain evidence="2 3">USBA 352</strain>
    </source>
</reference>
<sequence length="73" mass="7807">MANASKKHMGAGSQGKGSGSGARTIADKDVLGDNMTLSNRDKASHGKERGLDSKGVQNDQRQDHESNKIVRDR</sequence>
<protein>
    <submittedName>
        <fullName evidence="2">Uncharacterized protein</fullName>
    </submittedName>
</protein>
<gene>
    <name evidence="2" type="ORF">SAMN05421512_105171</name>
</gene>
<dbReference type="AlphaFoldDB" id="A0A285SFN5"/>
<evidence type="ECO:0000313" key="2">
    <source>
        <dbReference type="EMBL" id="SOC06707.1"/>
    </source>
</evidence>
<feature type="compositionally biased region" description="Basic and acidic residues" evidence="1">
    <location>
        <begin position="60"/>
        <end position="73"/>
    </location>
</feature>
<evidence type="ECO:0000313" key="3">
    <source>
        <dbReference type="Proteomes" id="UP000219331"/>
    </source>
</evidence>
<proteinExistence type="predicted"/>
<name>A0A285SFN5_9HYPH</name>
<keyword evidence="3" id="KW-1185">Reference proteome</keyword>
<dbReference type="OrthoDB" id="8281596at2"/>